<feature type="transmembrane region" description="Helical" evidence="1">
    <location>
        <begin position="21"/>
        <end position="38"/>
    </location>
</feature>
<keyword evidence="1" id="KW-0812">Transmembrane</keyword>
<keyword evidence="1" id="KW-0472">Membrane</keyword>
<dbReference type="Proteomes" id="UP000027222">
    <property type="component" value="Unassembled WGS sequence"/>
</dbReference>
<evidence type="ECO:0000313" key="3">
    <source>
        <dbReference type="Proteomes" id="UP000027222"/>
    </source>
</evidence>
<dbReference type="OrthoDB" id="2788229at2759"/>
<evidence type="ECO:0008006" key="4">
    <source>
        <dbReference type="Google" id="ProtNLM"/>
    </source>
</evidence>
<dbReference type="AlphaFoldDB" id="A0A067T8Z6"/>
<accession>A0A067T8Z6</accession>
<organism evidence="2 3">
    <name type="scientific">Galerina marginata (strain CBS 339.88)</name>
    <dbReference type="NCBI Taxonomy" id="685588"/>
    <lineage>
        <taxon>Eukaryota</taxon>
        <taxon>Fungi</taxon>
        <taxon>Dikarya</taxon>
        <taxon>Basidiomycota</taxon>
        <taxon>Agaricomycotina</taxon>
        <taxon>Agaricomycetes</taxon>
        <taxon>Agaricomycetidae</taxon>
        <taxon>Agaricales</taxon>
        <taxon>Agaricineae</taxon>
        <taxon>Strophariaceae</taxon>
        <taxon>Galerina</taxon>
    </lineage>
</organism>
<dbReference type="HOGENOM" id="CLU_946812_0_0_1"/>
<sequence length="294" mass="33403">MRSSRHIRTTRFSPTGFRRTVAYIKFSPILMTSIITLPHEIQQQIFDYYRGDARTLKLLSLTCRCFLPICQSLLFSEIVLFPPSNHKGVRTGPRFQVLLELSPHIARYVRTLEIVDTVVSDASLSVHSDESLENCLPELRCLRALVVRMQTIMVDRARWVSLSRGLLLAALLVTLDLPTLEFLDISSLPLALVNYCHPNLKHLAFELGEKETLQTMVPFDSDAKVVLESLEVQIKFRRFVGGHSYLRDSLGNRVDITKLKRLYFIGGYASEMMGHLTFWSIVLSHSGSLIIPGV</sequence>
<keyword evidence="1" id="KW-1133">Transmembrane helix</keyword>
<name>A0A067T8Z6_GALM3</name>
<evidence type="ECO:0000256" key="1">
    <source>
        <dbReference type="SAM" id="Phobius"/>
    </source>
</evidence>
<keyword evidence="3" id="KW-1185">Reference proteome</keyword>
<proteinExistence type="predicted"/>
<protein>
    <recommendedName>
        <fullName evidence="4">F-box domain-containing protein</fullName>
    </recommendedName>
</protein>
<reference evidence="3" key="1">
    <citation type="journal article" date="2014" name="Proc. Natl. Acad. Sci. U.S.A.">
        <title>Extensive sampling of basidiomycete genomes demonstrates inadequacy of the white-rot/brown-rot paradigm for wood decay fungi.</title>
        <authorList>
            <person name="Riley R."/>
            <person name="Salamov A.A."/>
            <person name="Brown D.W."/>
            <person name="Nagy L.G."/>
            <person name="Floudas D."/>
            <person name="Held B.W."/>
            <person name="Levasseur A."/>
            <person name="Lombard V."/>
            <person name="Morin E."/>
            <person name="Otillar R."/>
            <person name="Lindquist E.A."/>
            <person name="Sun H."/>
            <person name="LaButti K.M."/>
            <person name="Schmutz J."/>
            <person name="Jabbour D."/>
            <person name="Luo H."/>
            <person name="Baker S.E."/>
            <person name="Pisabarro A.G."/>
            <person name="Walton J.D."/>
            <person name="Blanchette R.A."/>
            <person name="Henrissat B."/>
            <person name="Martin F."/>
            <person name="Cullen D."/>
            <person name="Hibbett D.S."/>
            <person name="Grigoriev I.V."/>
        </authorList>
    </citation>
    <scope>NUCLEOTIDE SEQUENCE [LARGE SCALE GENOMIC DNA]</scope>
    <source>
        <strain evidence="3">CBS 339.88</strain>
    </source>
</reference>
<dbReference type="EMBL" id="KL142374">
    <property type="protein sequence ID" value="KDR78837.1"/>
    <property type="molecule type" value="Genomic_DNA"/>
</dbReference>
<gene>
    <name evidence="2" type="ORF">GALMADRAFT_1273040</name>
</gene>
<evidence type="ECO:0000313" key="2">
    <source>
        <dbReference type="EMBL" id="KDR78837.1"/>
    </source>
</evidence>